<reference evidence="7" key="4">
    <citation type="journal article" date="2019" name="Int. J. Syst. Evol. Microbiol.">
        <title>The Global Catalogue of Microorganisms (GCM) 10K type strain sequencing project: providing services to taxonomists for standard genome sequencing and annotation.</title>
        <authorList>
            <consortium name="The Broad Institute Genomics Platform"/>
            <consortium name="The Broad Institute Genome Sequencing Center for Infectious Disease"/>
            <person name="Wu L."/>
            <person name="Ma J."/>
        </authorList>
    </citation>
    <scope>NUCLEOTIDE SEQUENCE [LARGE SCALE GENOMIC DNA]</scope>
    <source>
        <strain evidence="7">CGMCC 1.12707</strain>
    </source>
</reference>
<keyword evidence="1" id="KW-0547">Nucleotide-binding</keyword>
<evidence type="ECO:0000313" key="4">
    <source>
        <dbReference type="EMBL" id="GGE94247.1"/>
    </source>
</evidence>
<feature type="domain" description="ABC transporter" evidence="3">
    <location>
        <begin position="4"/>
        <end position="217"/>
    </location>
</feature>
<dbReference type="EMBL" id="FRBH01000001">
    <property type="protein sequence ID" value="SHK49890.1"/>
    <property type="molecule type" value="Genomic_DNA"/>
</dbReference>
<evidence type="ECO:0000256" key="2">
    <source>
        <dbReference type="ARBA" id="ARBA00022840"/>
    </source>
</evidence>
<dbReference type="OrthoDB" id="9801987at2"/>
<dbReference type="PANTHER" id="PTHR43158">
    <property type="entry name" value="SKFA PEPTIDE EXPORT ATP-BINDING PROTEIN SKFE"/>
    <property type="match status" value="1"/>
</dbReference>
<proteinExistence type="predicted"/>
<reference evidence="5" key="2">
    <citation type="submission" date="2016-11" db="EMBL/GenBank/DDBJ databases">
        <authorList>
            <person name="Jaros S."/>
            <person name="Januszkiewicz K."/>
            <person name="Wedrychowicz H."/>
        </authorList>
    </citation>
    <scope>NUCLEOTIDE SEQUENCE [LARGE SCALE GENOMIC DNA]</scope>
    <source>
        <strain evidence="5">DSM 27989</strain>
    </source>
</reference>
<reference evidence="6" key="3">
    <citation type="submission" date="2016-11" db="EMBL/GenBank/DDBJ databases">
        <authorList>
            <person name="Varghese N."/>
            <person name="Submissions S."/>
        </authorList>
    </citation>
    <scope>NUCLEOTIDE SEQUENCE [LARGE SCALE GENOMIC DNA]</scope>
    <source>
        <strain evidence="6">DSM 27989</strain>
    </source>
</reference>
<evidence type="ECO:0000256" key="1">
    <source>
        <dbReference type="ARBA" id="ARBA00022741"/>
    </source>
</evidence>
<keyword evidence="2 4" id="KW-0067">ATP-binding</keyword>
<reference evidence="4" key="1">
    <citation type="journal article" date="2014" name="Int. J. Syst. Evol. Microbiol.">
        <title>Complete genome of a new Firmicutes species belonging to the dominant human colonic microbiota ('Ruminococcus bicirculans') reveals two chromosomes and a selective capacity to utilize plant glucans.</title>
        <authorList>
            <consortium name="NISC Comparative Sequencing Program"/>
            <person name="Wegmann U."/>
            <person name="Louis P."/>
            <person name="Goesmann A."/>
            <person name="Henrissat B."/>
            <person name="Duncan S.H."/>
            <person name="Flint H.J."/>
        </authorList>
    </citation>
    <scope>NUCLEOTIDE SEQUENCE</scope>
    <source>
        <strain evidence="4">CGMCC 1.12707</strain>
    </source>
</reference>
<dbReference type="GO" id="GO:0005524">
    <property type="term" value="F:ATP binding"/>
    <property type="evidence" value="ECO:0007669"/>
    <property type="project" value="UniProtKB-KW"/>
</dbReference>
<gene>
    <name evidence="4" type="ORF">GCM10010984_09830</name>
    <name evidence="5" type="ORF">SAMN05443634_101182</name>
</gene>
<reference evidence="4" key="5">
    <citation type="submission" date="2024-05" db="EMBL/GenBank/DDBJ databases">
        <authorList>
            <person name="Sun Q."/>
            <person name="Zhou Y."/>
        </authorList>
    </citation>
    <scope>NUCLEOTIDE SEQUENCE</scope>
    <source>
        <strain evidence="4">CGMCC 1.12707</strain>
    </source>
</reference>
<dbReference type="Pfam" id="PF00005">
    <property type="entry name" value="ABC_tran"/>
    <property type="match status" value="1"/>
</dbReference>
<dbReference type="STRING" id="1434701.SAMN05443634_101182"/>
<dbReference type="AlphaFoldDB" id="A0A1M6SZ00"/>
<evidence type="ECO:0000313" key="6">
    <source>
        <dbReference type="Proteomes" id="UP000184120"/>
    </source>
</evidence>
<dbReference type="RefSeq" id="WP_072928983.1">
    <property type="nucleotide sequence ID" value="NZ_BMFL01000006.1"/>
</dbReference>
<dbReference type="GO" id="GO:0016887">
    <property type="term" value="F:ATP hydrolysis activity"/>
    <property type="evidence" value="ECO:0007669"/>
    <property type="project" value="InterPro"/>
</dbReference>
<dbReference type="Proteomes" id="UP000184120">
    <property type="component" value="Unassembled WGS sequence"/>
</dbReference>
<dbReference type="PROSITE" id="PS50893">
    <property type="entry name" value="ABC_TRANSPORTER_2"/>
    <property type="match status" value="1"/>
</dbReference>
<evidence type="ECO:0000259" key="3">
    <source>
        <dbReference type="PROSITE" id="PS50893"/>
    </source>
</evidence>
<dbReference type="InterPro" id="IPR003439">
    <property type="entry name" value="ABC_transporter-like_ATP-bd"/>
</dbReference>
<dbReference type="PANTHER" id="PTHR43158:SF2">
    <property type="entry name" value="SKFA PEPTIDE EXPORT ATP-BINDING PROTEIN SKFE"/>
    <property type="match status" value="1"/>
</dbReference>
<dbReference type="InterPro" id="IPR027417">
    <property type="entry name" value="P-loop_NTPase"/>
</dbReference>
<name>A0A1M6SZ00_9FLAO</name>
<sequence>MSLLEIDSIQKSYNGNKILRSIVLHVKTSDIVSIIGRNGSGKTTLFDVIFGSTSAEQKFVRIDGEVKKNTFEIKQGISFATQFNHFPKNLKVSKLINLFFTDDFQKKLFLDDNVIDEIIKNRVKDLSYGTLRYLQVKLYLFSDSKFCILDEPFAGLSPILINKISNFIVEQSKNKGIIISDHQFDYVMNIATRNHYLKNGVLIEIKDRNDLIKVGYIKN</sequence>
<evidence type="ECO:0000313" key="7">
    <source>
        <dbReference type="Proteomes" id="UP000650994"/>
    </source>
</evidence>
<organism evidence="5 6">
    <name type="scientific">Chishuiella changwenlii</name>
    <dbReference type="NCBI Taxonomy" id="1434701"/>
    <lineage>
        <taxon>Bacteria</taxon>
        <taxon>Pseudomonadati</taxon>
        <taxon>Bacteroidota</taxon>
        <taxon>Flavobacteriia</taxon>
        <taxon>Flavobacteriales</taxon>
        <taxon>Weeksellaceae</taxon>
        <taxon>Chishuiella</taxon>
    </lineage>
</organism>
<evidence type="ECO:0000313" key="5">
    <source>
        <dbReference type="EMBL" id="SHK49890.1"/>
    </source>
</evidence>
<keyword evidence="7" id="KW-1185">Reference proteome</keyword>
<dbReference type="Gene3D" id="3.40.50.300">
    <property type="entry name" value="P-loop containing nucleotide triphosphate hydrolases"/>
    <property type="match status" value="1"/>
</dbReference>
<accession>A0A1M6SZ00</accession>
<dbReference type="SUPFAM" id="SSF52540">
    <property type="entry name" value="P-loop containing nucleoside triphosphate hydrolases"/>
    <property type="match status" value="1"/>
</dbReference>
<dbReference type="Proteomes" id="UP000650994">
    <property type="component" value="Unassembled WGS sequence"/>
</dbReference>
<protein>
    <submittedName>
        <fullName evidence="4">ABC transporter ATP-binding protein</fullName>
    </submittedName>
    <submittedName>
        <fullName evidence="5">ABC-type multidrug transport system, ATPase component</fullName>
    </submittedName>
</protein>
<dbReference type="EMBL" id="BMFL01000006">
    <property type="protein sequence ID" value="GGE94247.1"/>
    <property type="molecule type" value="Genomic_DNA"/>
</dbReference>